<evidence type="ECO:0000259" key="5">
    <source>
        <dbReference type="PROSITE" id="PS51797"/>
    </source>
</evidence>
<evidence type="ECO:0000313" key="6">
    <source>
        <dbReference type="EMBL" id="EDW84194.1"/>
    </source>
</evidence>
<dbReference type="Gene3D" id="2.170.150.10">
    <property type="entry name" value="Metal Binding Protein, Guanine Nucleotide Exchange Factor, Chain A"/>
    <property type="match status" value="1"/>
</dbReference>
<evidence type="ECO:0000313" key="7">
    <source>
        <dbReference type="Proteomes" id="UP000007798"/>
    </source>
</evidence>
<keyword evidence="3" id="KW-0106">Calcium</keyword>
<evidence type="ECO:0000256" key="3">
    <source>
        <dbReference type="ARBA" id="ARBA00022837"/>
    </source>
</evidence>
<dbReference type="HOGENOM" id="CLU_095877_0_1_1"/>
<reference evidence="6 7" key="1">
    <citation type="journal article" date="2007" name="Nature">
        <title>Evolution of genes and genomes on the Drosophila phylogeny.</title>
        <authorList>
            <consortium name="Drosophila 12 Genomes Consortium"/>
            <person name="Clark A.G."/>
            <person name="Eisen M.B."/>
            <person name="Smith D.R."/>
            <person name="Bergman C.M."/>
            <person name="Oliver B."/>
            <person name="Markow T.A."/>
            <person name="Kaufman T.C."/>
            <person name="Kellis M."/>
            <person name="Gelbart W."/>
            <person name="Iyer V.N."/>
            <person name="Pollard D.A."/>
            <person name="Sackton T.B."/>
            <person name="Larracuente A.M."/>
            <person name="Singh N.D."/>
            <person name="Abad J.P."/>
            <person name="Abt D.N."/>
            <person name="Adryan B."/>
            <person name="Aguade M."/>
            <person name="Akashi H."/>
            <person name="Anderson W.W."/>
            <person name="Aquadro C.F."/>
            <person name="Ardell D.H."/>
            <person name="Arguello R."/>
            <person name="Artieri C.G."/>
            <person name="Barbash D.A."/>
            <person name="Barker D."/>
            <person name="Barsanti P."/>
            <person name="Batterham P."/>
            <person name="Batzoglou S."/>
            <person name="Begun D."/>
            <person name="Bhutkar A."/>
            <person name="Blanco E."/>
            <person name="Bosak S.A."/>
            <person name="Bradley R.K."/>
            <person name="Brand A.D."/>
            <person name="Brent M.R."/>
            <person name="Brooks A.N."/>
            <person name="Brown R.H."/>
            <person name="Butlin R.K."/>
            <person name="Caggese C."/>
            <person name="Calvi B.R."/>
            <person name="Bernardo de Carvalho A."/>
            <person name="Caspi A."/>
            <person name="Castrezana S."/>
            <person name="Celniker S.E."/>
            <person name="Chang J.L."/>
            <person name="Chapple C."/>
            <person name="Chatterji S."/>
            <person name="Chinwalla A."/>
            <person name="Civetta A."/>
            <person name="Clifton S.W."/>
            <person name="Comeron J.M."/>
            <person name="Costello J.C."/>
            <person name="Coyne J.A."/>
            <person name="Daub J."/>
            <person name="David R.G."/>
            <person name="Delcher A.L."/>
            <person name="Delehaunty K."/>
            <person name="Do C.B."/>
            <person name="Ebling H."/>
            <person name="Edwards K."/>
            <person name="Eickbush T."/>
            <person name="Evans J.D."/>
            <person name="Filipski A."/>
            <person name="Findeiss S."/>
            <person name="Freyhult E."/>
            <person name="Fulton L."/>
            <person name="Fulton R."/>
            <person name="Garcia A.C."/>
            <person name="Gardiner A."/>
            <person name="Garfield D.A."/>
            <person name="Garvin B.E."/>
            <person name="Gibson G."/>
            <person name="Gilbert D."/>
            <person name="Gnerre S."/>
            <person name="Godfrey J."/>
            <person name="Good R."/>
            <person name="Gotea V."/>
            <person name="Gravely B."/>
            <person name="Greenberg A.J."/>
            <person name="Griffiths-Jones S."/>
            <person name="Gross S."/>
            <person name="Guigo R."/>
            <person name="Gustafson E.A."/>
            <person name="Haerty W."/>
            <person name="Hahn M.W."/>
            <person name="Halligan D.L."/>
            <person name="Halpern A.L."/>
            <person name="Halter G.M."/>
            <person name="Han M.V."/>
            <person name="Heger A."/>
            <person name="Hillier L."/>
            <person name="Hinrichs A.S."/>
            <person name="Holmes I."/>
            <person name="Hoskins R.A."/>
            <person name="Hubisz M.J."/>
            <person name="Hultmark D."/>
            <person name="Huntley M.A."/>
            <person name="Jaffe D.B."/>
            <person name="Jagadeeshan S."/>
            <person name="Jeck W.R."/>
            <person name="Johnson J."/>
            <person name="Jones C.D."/>
            <person name="Jordan W.C."/>
            <person name="Karpen G.H."/>
            <person name="Kataoka E."/>
            <person name="Keightley P.D."/>
            <person name="Kheradpour P."/>
            <person name="Kirkness E.F."/>
            <person name="Koerich L.B."/>
            <person name="Kristiansen K."/>
            <person name="Kudrna D."/>
            <person name="Kulathinal R.J."/>
            <person name="Kumar S."/>
            <person name="Kwok R."/>
            <person name="Lander E."/>
            <person name="Langley C.H."/>
            <person name="Lapoint R."/>
            <person name="Lazzaro B.P."/>
            <person name="Lee S.J."/>
            <person name="Levesque L."/>
            <person name="Li R."/>
            <person name="Lin C.F."/>
            <person name="Lin M.F."/>
            <person name="Lindblad-Toh K."/>
            <person name="Llopart A."/>
            <person name="Long M."/>
            <person name="Low L."/>
            <person name="Lozovsky E."/>
            <person name="Lu J."/>
            <person name="Luo M."/>
            <person name="Machado C.A."/>
            <person name="Makalowski W."/>
            <person name="Marzo M."/>
            <person name="Matsuda M."/>
            <person name="Matzkin L."/>
            <person name="McAllister B."/>
            <person name="McBride C.S."/>
            <person name="McKernan B."/>
            <person name="McKernan K."/>
            <person name="Mendez-Lago M."/>
            <person name="Minx P."/>
            <person name="Mollenhauer M.U."/>
            <person name="Montooth K."/>
            <person name="Mount S.M."/>
            <person name="Mu X."/>
            <person name="Myers E."/>
            <person name="Negre B."/>
            <person name="Newfeld S."/>
            <person name="Nielsen R."/>
            <person name="Noor M.A."/>
            <person name="O'Grady P."/>
            <person name="Pachter L."/>
            <person name="Papaceit M."/>
            <person name="Parisi M.J."/>
            <person name="Parisi M."/>
            <person name="Parts L."/>
            <person name="Pedersen J.S."/>
            <person name="Pesole G."/>
            <person name="Phillippy A.M."/>
            <person name="Ponting C.P."/>
            <person name="Pop M."/>
            <person name="Porcelli D."/>
            <person name="Powell J.R."/>
            <person name="Prohaska S."/>
            <person name="Pruitt K."/>
            <person name="Puig M."/>
            <person name="Quesneville H."/>
            <person name="Ram K.R."/>
            <person name="Rand D."/>
            <person name="Rasmussen M.D."/>
            <person name="Reed L.K."/>
            <person name="Reenan R."/>
            <person name="Reily A."/>
            <person name="Remington K.A."/>
            <person name="Rieger T.T."/>
            <person name="Ritchie M.G."/>
            <person name="Robin C."/>
            <person name="Rogers Y.H."/>
            <person name="Rohde C."/>
            <person name="Rozas J."/>
            <person name="Rubenfield M.J."/>
            <person name="Ruiz A."/>
            <person name="Russo S."/>
            <person name="Salzberg S.L."/>
            <person name="Sanchez-Gracia A."/>
            <person name="Saranga D.J."/>
            <person name="Sato H."/>
            <person name="Schaeffer S.W."/>
            <person name="Schatz M.C."/>
            <person name="Schlenke T."/>
            <person name="Schwartz R."/>
            <person name="Segarra C."/>
            <person name="Singh R.S."/>
            <person name="Sirot L."/>
            <person name="Sirota M."/>
            <person name="Sisneros N.B."/>
            <person name="Smith C.D."/>
            <person name="Smith T.F."/>
            <person name="Spieth J."/>
            <person name="Stage D.E."/>
            <person name="Stark A."/>
            <person name="Stephan W."/>
            <person name="Strausberg R.L."/>
            <person name="Strempel S."/>
            <person name="Sturgill D."/>
            <person name="Sutton G."/>
            <person name="Sutton G.G."/>
            <person name="Tao W."/>
            <person name="Teichmann S."/>
            <person name="Tobari Y.N."/>
            <person name="Tomimura Y."/>
            <person name="Tsolas J.M."/>
            <person name="Valente V.L."/>
            <person name="Venter E."/>
            <person name="Venter J.C."/>
            <person name="Vicario S."/>
            <person name="Vieira F.G."/>
            <person name="Vilella A.J."/>
            <person name="Villasante A."/>
            <person name="Walenz B."/>
            <person name="Wang J."/>
            <person name="Wasserman M."/>
            <person name="Watts T."/>
            <person name="Wilson D."/>
            <person name="Wilson R.K."/>
            <person name="Wing R.A."/>
            <person name="Wolfner M.F."/>
            <person name="Wong A."/>
            <person name="Wong G.K."/>
            <person name="Wu C.I."/>
            <person name="Wu G."/>
            <person name="Yamamoto D."/>
            <person name="Yang H.P."/>
            <person name="Yang S.P."/>
            <person name="Yorke J.A."/>
            <person name="Yoshida K."/>
            <person name="Zdobnov E."/>
            <person name="Zhang P."/>
            <person name="Zhang Y."/>
            <person name="Zimin A.V."/>
            <person name="Baldwin J."/>
            <person name="Abdouelleil A."/>
            <person name="Abdulkadir J."/>
            <person name="Abebe A."/>
            <person name="Abera B."/>
            <person name="Abreu J."/>
            <person name="Acer S.C."/>
            <person name="Aftuck L."/>
            <person name="Alexander A."/>
            <person name="An P."/>
            <person name="Anderson E."/>
            <person name="Anderson S."/>
            <person name="Arachi H."/>
            <person name="Azer M."/>
            <person name="Bachantsang P."/>
            <person name="Barry A."/>
            <person name="Bayul T."/>
            <person name="Berlin A."/>
            <person name="Bessette D."/>
            <person name="Bloom T."/>
            <person name="Blye J."/>
            <person name="Boguslavskiy L."/>
            <person name="Bonnet C."/>
            <person name="Boukhgalter B."/>
            <person name="Bourzgui I."/>
            <person name="Brown A."/>
            <person name="Cahill P."/>
            <person name="Channer S."/>
            <person name="Cheshatsang Y."/>
            <person name="Chuda L."/>
            <person name="Citroen M."/>
            <person name="Collymore A."/>
            <person name="Cooke P."/>
            <person name="Costello M."/>
            <person name="D'Aco K."/>
            <person name="Daza R."/>
            <person name="De Haan G."/>
            <person name="DeGray S."/>
            <person name="DeMaso C."/>
            <person name="Dhargay N."/>
            <person name="Dooley K."/>
            <person name="Dooley E."/>
            <person name="Doricent M."/>
            <person name="Dorje P."/>
            <person name="Dorjee K."/>
            <person name="Dupes A."/>
            <person name="Elong R."/>
            <person name="Falk J."/>
            <person name="Farina A."/>
            <person name="Faro S."/>
            <person name="Ferguson D."/>
            <person name="Fisher S."/>
            <person name="Foley C.D."/>
            <person name="Franke A."/>
            <person name="Friedrich D."/>
            <person name="Gadbois L."/>
            <person name="Gearin G."/>
            <person name="Gearin C.R."/>
            <person name="Giannoukos G."/>
            <person name="Goode T."/>
            <person name="Graham J."/>
            <person name="Grandbois E."/>
            <person name="Grewal S."/>
            <person name="Gyaltsen K."/>
            <person name="Hafez N."/>
            <person name="Hagos B."/>
            <person name="Hall J."/>
            <person name="Henson C."/>
            <person name="Hollinger A."/>
            <person name="Honan T."/>
            <person name="Huard M.D."/>
            <person name="Hughes L."/>
            <person name="Hurhula B."/>
            <person name="Husby M.E."/>
            <person name="Kamat A."/>
            <person name="Kanga B."/>
            <person name="Kashin S."/>
            <person name="Khazanovich D."/>
            <person name="Kisner P."/>
            <person name="Lance K."/>
            <person name="Lara M."/>
            <person name="Lee W."/>
            <person name="Lennon N."/>
            <person name="Letendre F."/>
            <person name="LeVine R."/>
            <person name="Lipovsky A."/>
            <person name="Liu X."/>
            <person name="Liu J."/>
            <person name="Liu S."/>
            <person name="Lokyitsang T."/>
            <person name="Lokyitsang Y."/>
            <person name="Lubonja R."/>
            <person name="Lui A."/>
            <person name="MacDonald P."/>
            <person name="Magnisalis V."/>
            <person name="Maru K."/>
            <person name="Matthews C."/>
            <person name="McCusker W."/>
            <person name="McDonough S."/>
            <person name="Mehta T."/>
            <person name="Meldrim J."/>
            <person name="Meneus L."/>
            <person name="Mihai O."/>
            <person name="Mihalev A."/>
            <person name="Mihova T."/>
            <person name="Mittelman R."/>
            <person name="Mlenga V."/>
            <person name="Montmayeur A."/>
            <person name="Mulrain L."/>
            <person name="Navidi A."/>
            <person name="Naylor J."/>
            <person name="Negash T."/>
            <person name="Nguyen T."/>
            <person name="Nguyen N."/>
            <person name="Nicol R."/>
            <person name="Norbu C."/>
            <person name="Norbu N."/>
            <person name="Novod N."/>
            <person name="O'Neill B."/>
            <person name="Osman S."/>
            <person name="Markiewicz E."/>
            <person name="Oyono O.L."/>
            <person name="Patti C."/>
            <person name="Phunkhang P."/>
            <person name="Pierre F."/>
            <person name="Priest M."/>
            <person name="Raghuraman S."/>
            <person name="Rege F."/>
            <person name="Reyes R."/>
            <person name="Rise C."/>
            <person name="Rogov P."/>
            <person name="Ross K."/>
            <person name="Ryan E."/>
            <person name="Settipalli S."/>
            <person name="Shea T."/>
            <person name="Sherpa N."/>
            <person name="Shi L."/>
            <person name="Shih D."/>
            <person name="Sparrow T."/>
            <person name="Spaulding J."/>
            <person name="Stalker J."/>
            <person name="Stange-Thomann N."/>
            <person name="Stavropoulos S."/>
            <person name="Stone C."/>
            <person name="Strader C."/>
            <person name="Tesfaye S."/>
            <person name="Thomson T."/>
            <person name="Thoulutsang Y."/>
            <person name="Thoulutsang D."/>
            <person name="Topham K."/>
            <person name="Topping I."/>
            <person name="Tsamla T."/>
            <person name="Vassiliev H."/>
            <person name="Vo A."/>
            <person name="Wangchuk T."/>
            <person name="Wangdi T."/>
            <person name="Weiand M."/>
            <person name="Wilkinson J."/>
            <person name="Wilson A."/>
            <person name="Yadav S."/>
            <person name="Young G."/>
            <person name="Yu Q."/>
            <person name="Zembek L."/>
            <person name="Zhong D."/>
            <person name="Zimmer A."/>
            <person name="Zwirko Z."/>
            <person name="Jaffe D.B."/>
            <person name="Alvarez P."/>
            <person name="Brockman W."/>
            <person name="Butler J."/>
            <person name="Chin C."/>
            <person name="Gnerre S."/>
            <person name="Grabherr M."/>
            <person name="Kleber M."/>
            <person name="Mauceli E."/>
            <person name="MacCallum I."/>
        </authorList>
    </citation>
    <scope>NUCLEOTIDE SEQUENCE [LARGE SCALE GENOMIC DNA]</scope>
    <source>
        <strain evidence="7">Tucson 14030-0811.24</strain>
    </source>
</reference>
<comment type="similarity">
    <text evidence="4">Belongs to the TCTP family.</text>
</comment>
<dbReference type="PROSITE" id="PS51797">
    <property type="entry name" value="TCTP_3"/>
    <property type="match status" value="1"/>
</dbReference>
<comment type="function">
    <text evidence="1">Involved in calcium binding and microtubule stabilization.</text>
</comment>
<dbReference type="PRINTS" id="PR01653">
    <property type="entry name" value="TCTPROTEIN"/>
</dbReference>
<dbReference type="OMA" id="CAMITEG"/>
<dbReference type="AlphaFoldDB" id="B4NKZ1"/>
<dbReference type="InParanoid" id="B4NKZ1"/>
<proteinExistence type="inferred from homology"/>
<dbReference type="OrthoDB" id="10248936at2759"/>
<dbReference type="GO" id="GO:0005509">
    <property type="term" value="F:calcium ion binding"/>
    <property type="evidence" value="ECO:0007669"/>
    <property type="project" value="TreeGrafter"/>
</dbReference>
<keyword evidence="7" id="KW-1185">Reference proteome</keyword>
<dbReference type="SUPFAM" id="SSF51316">
    <property type="entry name" value="Mss4-like"/>
    <property type="match status" value="1"/>
</dbReference>
<dbReference type="PANTHER" id="PTHR11991">
    <property type="entry name" value="TRANSLATIONALLY CONTROLLED TUMOR PROTEIN-RELATED"/>
    <property type="match status" value="1"/>
</dbReference>
<dbReference type="KEGG" id="dwi:6650087"/>
<dbReference type="InterPro" id="IPR034737">
    <property type="entry name" value="TCTP"/>
</dbReference>
<evidence type="ECO:0000256" key="4">
    <source>
        <dbReference type="PROSITE-ProRule" id="PRU01133"/>
    </source>
</evidence>
<dbReference type="EMBL" id="CH964272">
    <property type="protein sequence ID" value="EDW84194.1"/>
    <property type="molecule type" value="Genomic_DNA"/>
</dbReference>
<dbReference type="FunFam" id="2.170.150.10:FF:000002">
    <property type="entry name" value="Translationally-controlled tumor protein homolog"/>
    <property type="match status" value="1"/>
</dbReference>
<sequence>MKVYKDIITGDEMFSDTYKMKLVDEVIYEVYGKLISRTQDDIQLAGSNPSAEEASEGTDTTTESGVDVVLNNRLQECFAFGDKKSYTLYLKDYMKKVLAKLEENAPDQVDVFKTNMNKAMKDILGRFKELQFFTGESMDCDGMVALVEYREIDGQSVPVLMFFKHGLEEEKL</sequence>
<dbReference type="FunCoup" id="B4NKZ1">
    <property type="interactions" value="1423"/>
</dbReference>
<dbReference type="eggNOG" id="KOG1727">
    <property type="taxonomic scope" value="Eukaryota"/>
</dbReference>
<dbReference type="GO" id="GO:0005737">
    <property type="term" value="C:cytoplasm"/>
    <property type="evidence" value="ECO:0007669"/>
    <property type="project" value="TreeGrafter"/>
</dbReference>
<dbReference type="PROSITE" id="PS01003">
    <property type="entry name" value="TCTP_2"/>
    <property type="match status" value="1"/>
</dbReference>
<dbReference type="Pfam" id="PF00838">
    <property type="entry name" value="TCTP"/>
    <property type="match status" value="1"/>
</dbReference>
<dbReference type="InterPro" id="IPR018105">
    <property type="entry name" value="Translational_control_tumour_p"/>
</dbReference>
<dbReference type="SMR" id="B4NKZ1"/>
<evidence type="ECO:0000256" key="1">
    <source>
        <dbReference type="ARBA" id="ARBA00002114"/>
    </source>
</evidence>
<accession>B4NKZ1</accession>
<dbReference type="STRING" id="7260.B4NKZ1"/>
<dbReference type="PhylomeDB" id="B4NKZ1"/>
<dbReference type="PANTHER" id="PTHR11991:SF0">
    <property type="entry name" value="TRANSLATIONALLY-CONTROLLED TUMOR PROTEIN"/>
    <property type="match status" value="1"/>
</dbReference>
<dbReference type="InterPro" id="IPR018103">
    <property type="entry name" value="Translation_control_tumour_CS"/>
</dbReference>
<organism evidence="6 7">
    <name type="scientific">Drosophila willistoni</name>
    <name type="common">Fruit fly</name>
    <dbReference type="NCBI Taxonomy" id="7260"/>
    <lineage>
        <taxon>Eukaryota</taxon>
        <taxon>Metazoa</taxon>
        <taxon>Ecdysozoa</taxon>
        <taxon>Arthropoda</taxon>
        <taxon>Hexapoda</taxon>
        <taxon>Insecta</taxon>
        <taxon>Pterygota</taxon>
        <taxon>Neoptera</taxon>
        <taxon>Endopterygota</taxon>
        <taxon>Diptera</taxon>
        <taxon>Brachycera</taxon>
        <taxon>Muscomorpha</taxon>
        <taxon>Ephydroidea</taxon>
        <taxon>Drosophilidae</taxon>
        <taxon>Drosophila</taxon>
        <taxon>Sophophora</taxon>
    </lineage>
</organism>
<dbReference type="InterPro" id="IPR011057">
    <property type="entry name" value="Mss4-like_sf"/>
</dbReference>
<dbReference type="Proteomes" id="UP000007798">
    <property type="component" value="Unassembled WGS sequence"/>
</dbReference>
<name>B4NKZ1_DROWI</name>
<evidence type="ECO:0000256" key="2">
    <source>
        <dbReference type="ARBA" id="ARBA00014759"/>
    </source>
</evidence>
<protein>
    <recommendedName>
        <fullName evidence="2">Translationally-controlled tumor protein homolog</fullName>
    </recommendedName>
</protein>
<feature type="domain" description="TCTP" evidence="5">
    <location>
        <begin position="1"/>
        <end position="172"/>
    </location>
</feature>
<gene>
    <name evidence="6" type="primary">Dwil\GK14006</name>
    <name evidence="6" type="ORF">Dwil_GK14006</name>
</gene>
<dbReference type="InterPro" id="IPR011323">
    <property type="entry name" value="Mss4/transl-control_tumour"/>
</dbReference>